<evidence type="ECO:0000256" key="1">
    <source>
        <dbReference type="SAM" id="MobiDB-lite"/>
    </source>
</evidence>
<name>X6NH38_RETFI</name>
<evidence type="ECO:0000313" key="3">
    <source>
        <dbReference type="Proteomes" id="UP000023152"/>
    </source>
</evidence>
<dbReference type="Proteomes" id="UP000023152">
    <property type="component" value="Unassembled WGS sequence"/>
</dbReference>
<keyword evidence="3" id="KW-1185">Reference proteome</keyword>
<proteinExistence type="predicted"/>
<dbReference type="AlphaFoldDB" id="X6NH38"/>
<feature type="non-terminal residue" evidence="2">
    <location>
        <position position="1"/>
    </location>
</feature>
<feature type="region of interest" description="Disordered" evidence="1">
    <location>
        <begin position="115"/>
        <end position="152"/>
    </location>
</feature>
<reference evidence="2 3" key="1">
    <citation type="journal article" date="2013" name="Curr. Biol.">
        <title>The Genome of the Foraminiferan Reticulomyxa filosa.</title>
        <authorList>
            <person name="Glockner G."/>
            <person name="Hulsmann N."/>
            <person name="Schleicher M."/>
            <person name="Noegel A.A."/>
            <person name="Eichinger L."/>
            <person name="Gallinger C."/>
            <person name="Pawlowski J."/>
            <person name="Sierra R."/>
            <person name="Euteneuer U."/>
            <person name="Pillet L."/>
            <person name="Moustafa A."/>
            <person name="Platzer M."/>
            <person name="Groth M."/>
            <person name="Szafranski K."/>
            <person name="Schliwa M."/>
        </authorList>
    </citation>
    <scope>NUCLEOTIDE SEQUENCE [LARGE SCALE GENOMIC DNA]</scope>
</reference>
<sequence>LREVIQAQMTQGNNGGPQGDGLLTLQSMEWYFVYVDNEKNVWKIEISDESTQPIPNFVERLFVVPKSALSADNKEWSQLDHGRKLIQRCSSVEFPKGVMDKSALTVRIGKNRKVSASDRANYGNSSNKRKYPENGFEELTQPKKPRLDGPGSKDNYLSAVLPITPMSPLRAVTSLPCVISCMQLPTDSTQSKFVHPVPSVIPMSAVSSSTTATTAMLSSTKLSSNDYNGPCSWDDLPVFDIPDLLNDSTKRKKKGTFQYKAHAFVQNQIKSN</sequence>
<protein>
    <submittedName>
        <fullName evidence="2">Uncharacterized protein</fullName>
    </submittedName>
</protein>
<evidence type="ECO:0000313" key="2">
    <source>
        <dbReference type="EMBL" id="ETO25296.1"/>
    </source>
</evidence>
<comment type="caution">
    <text evidence="2">The sequence shown here is derived from an EMBL/GenBank/DDBJ whole genome shotgun (WGS) entry which is preliminary data.</text>
</comment>
<gene>
    <name evidence="2" type="ORF">RFI_11841</name>
</gene>
<accession>X6NH38</accession>
<dbReference type="EMBL" id="ASPP01008643">
    <property type="protein sequence ID" value="ETO25296.1"/>
    <property type="molecule type" value="Genomic_DNA"/>
</dbReference>
<organism evidence="2 3">
    <name type="scientific">Reticulomyxa filosa</name>
    <dbReference type="NCBI Taxonomy" id="46433"/>
    <lineage>
        <taxon>Eukaryota</taxon>
        <taxon>Sar</taxon>
        <taxon>Rhizaria</taxon>
        <taxon>Retaria</taxon>
        <taxon>Foraminifera</taxon>
        <taxon>Monothalamids</taxon>
        <taxon>Reticulomyxidae</taxon>
        <taxon>Reticulomyxa</taxon>
    </lineage>
</organism>